<dbReference type="RefSeq" id="XP_043060613.1">
    <property type="nucleotide sequence ID" value="XM_043202881.1"/>
</dbReference>
<sequence>MTHRGEIFPTQGKMERNMPPGAAARFSEDDCTAIAQPLPISSISDFAVQCHFYTAEVRANFMPFCGIIVYIELVTRPRMLVLDLNRMTGRF</sequence>
<dbReference type="GeneID" id="66126459"/>
<accession>A0AAN6DG60</accession>
<dbReference type="EMBL" id="JAHLUX010000004">
    <property type="protein sequence ID" value="KAG7819734.1"/>
    <property type="molecule type" value="Genomic_DNA"/>
</dbReference>
<comment type="caution">
    <text evidence="2">The sequence shown here is derived from an EMBL/GenBank/DDBJ whole genome shotgun (WGS) entry which is preliminary data.</text>
</comment>
<evidence type="ECO:0000313" key="3">
    <source>
        <dbReference type="Proteomes" id="UP001196530"/>
    </source>
</evidence>
<gene>
    <name evidence="2" type="ORF">KL928_002408</name>
</gene>
<evidence type="ECO:0000256" key="1">
    <source>
        <dbReference type="SAM" id="MobiDB-lite"/>
    </source>
</evidence>
<feature type="region of interest" description="Disordered" evidence="1">
    <location>
        <begin position="1"/>
        <end position="21"/>
    </location>
</feature>
<name>A0AAN6DG60_PICAN</name>
<organism evidence="2 3">
    <name type="scientific">Pichia angusta</name>
    <name type="common">Yeast</name>
    <name type="synonym">Hansenula polymorpha</name>
    <dbReference type="NCBI Taxonomy" id="870730"/>
    <lineage>
        <taxon>Eukaryota</taxon>
        <taxon>Fungi</taxon>
        <taxon>Dikarya</taxon>
        <taxon>Ascomycota</taxon>
        <taxon>Saccharomycotina</taxon>
        <taxon>Pichiomycetes</taxon>
        <taxon>Pichiales</taxon>
        <taxon>Pichiaceae</taxon>
        <taxon>Ogataea</taxon>
    </lineage>
</organism>
<evidence type="ECO:0000313" key="2">
    <source>
        <dbReference type="EMBL" id="KAG7819734.1"/>
    </source>
</evidence>
<dbReference type="Proteomes" id="UP001196530">
    <property type="component" value="Unassembled WGS sequence"/>
</dbReference>
<protein>
    <submittedName>
        <fullName evidence="2">Uncharacterized protein</fullName>
    </submittedName>
</protein>
<reference evidence="2" key="1">
    <citation type="journal article" date="2021" name="G3 (Bethesda)">
        <title>Genomic diversity, chromosomal rearrangements, and interspecies hybridization in the ogataea polymorpha species complex.</title>
        <authorList>
            <person name="Hanson S.J."/>
            <person name="Cinneide E.O."/>
            <person name="Salzberg L.I."/>
            <person name="Wolfe K.H."/>
            <person name="McGowan J."/>
            <person name="Fitzpatrick D.A."/>
            <person name="Matlin K."/>
        </authorList>
    </citation>
    <scope>NUCLEOTIDE SEQUENCE</scope>
    <source>
        <strain evidence="2">61-244</strain>
    </source>
</reference>
<dbReference type="AlphaFoldDB" id="A0AAN6DG60"/>
<proteinExistence type="predicted"/>